<keyword evidence="5" id="KW-0862">Zinc</keyword>
<evidence type="ECO:0000256" key="2">
    <source>
        <dbReference type="ARBA" id="ARBA00022670"/>
    </source>
</evidence>
<evidence type="ECO:0000313" key="11">
    <source>
        <dbReference type="Proteomes" id="UP000520156"/>
    </source>
</evidence>
<reference evidence="10 11" key="1">
    <citation type="submission" date="2020-08" db="EMBL/GenBank/DDBJ databases">
        <title>The genome sequence of Novosphingobium flavum 4Y4.</title>
        <authorList>
            <person name="Liu Y."/>
        </authorList>
    </citation>
    <scope>NUCLEOTIDE SEQUENCE [LARGE SCALE GENOMIC DNA]</scope>
    <source>
        <strain evidence="10 11">4Y4</strain>
    </source>
</reference>
<name>A0A7X1KCH1_9SPHN</name>
<evidence type="ECO:0000256" key="6">
    <source>
        <dbReference type="ARBA" id="ARBA00023049"/>
    </source>
</evidence>
<dbReference type="Proteomes" id="UP000520156">
    <property type="component" value="Unassembled WGS sequence"/>
</dbReference>
<evidence type="ECO:0000256" key="3">
    <source>
        <dbReference type="ARBA" id="ARBA00022723"/>
    </source>
</evidence>
<dbReference type="InterPro" id="IPR001915">
    <property type="entry name" value="Peptidase_M48"/>
</dbReference>
<dbReference type="GO" id="GO:0051603">
    <property type="term" value="P:proteolysis involved in protein catabolic process"/>
    <property type="evidence" value="ECO:0007669"/>
    <property type="project" value="TreeGrafter"/>
</dbReference>
<evidence type="ECO:0000256" key="7">
    <source>
        <dbReference type="SAM" id="MobiDB-lite"/>
    </source>
</evidence>
<feature type="region of interest" description="Disordered" evidence="7">
    <location>
        <begin position="32"/>
        <end position="55"/>
    </location>
</feature>
<dbReference type="AlphaFoldDB" id="A0A7X1KCH1"/>
<dbReference type="InterPro" id="IPR051156">
    <property type="entry name" value="Mito/Outer_Membr_Metalloprot"/>
</dbReference>
<keyword evidence="4" id="KW-0378">Hydrolase</keyword>
<gene>
    <name evidence="10" type="ORF">H7F49_11145</name>
</gene>
<proteinExistence type="predicted"/>
<keyword evidence="8" id="KW-0732">Signal</keyword>
<comment type="caution">
    <text evidence="10">The sequence shown here is derived from an EMBL/GenBank/DDBJ whole genome shotgun (WGS) entry which is preliminary data.</text>
</comment>
<keyword evidence="6 10" id="KW-0482">Metalloprotease</keyword>
<dbReference type="PANTHER" id="PTHR22726">
    <property type="entry name" value="METALLOENDOPEPTIDASE OMA1"/>
    <property type="match status" value="1"/>
</dbReference>
<feature type="chain" id="PRO_5031501834" evidence="8">
    <location>
        <begin position="22"/>
        <end position="506"/>
    </location>
</feature>
<protein>
    <submittedName>
        <fullName evidence="10">M48 family metalloprotease</fullName>
    </submittedName>
</protein>
<keyword evidence="11" id="KW-1185">Reference proteome</keyword>
<organism evidence="10 11">
    <name type="scientific">Novosphingobium aerophilum</name>
    <dbReference type="NCBI Taxonomy" id="2839843"/>
    <lineage>
        <taxon>Bacteria</taxon>
        <taxon>Pseudomonadati</taxon>
        <taxon>Pseudomonadota</taxon>
        <taxon>Alphaproteobacteria</taxon>
        <taxon>Sphingomonadales</taxon>
        <taxon>Sphingomonadaceae</taxon>
        <taxon>Novosphingobium</taxon>
    </lineage>
</organism>
<dbReference type="GO" id="GO:0046872">
    <property type="term" value="F:metal ion binding"/>
    <property type="evidence" value="ECO:0007669"/>
    <property type="project" value="UniProtKB-KW"/>
</dbReference>
<feature type="signal peptide" evidence="8">
    <location>
        <begin position="1"/>
        <end position="21"/>
    </location>
</feature>
<dbReference type="Gene3D" id="3.30.2010.10">
    <property type="entry name" value="Metalloproteases ('zincins'), catalytic domain"/>
    <property type="match status" value="1"/>
</dbReference>
<dbReference type="RefSeq" id="WP_185683682.1">
    <property type="nucleotide sequence ID" value="NZ_JACLAU010000017.1"/>
</dbReference>
<dbReference type="CDD" id="cd07324">
    <property type="entry name" value="M48C_Oma1-like"/>
    <property type="match status" value="1"/>
</dbReference>
<evidence type="ECO:0000259" key="9">
    <source>
        <dbReference type="Pfam" id="PF01435"/>
    </source>
</evidence>
<dbReference type="GO" id="GO:0016020">
    <property type="term" value="C:membrane"/>
    <property type="evidence" value="ECO:0007669"/>
    <property type="project" value="TreeGrafter"/>
</dbReference>
<feature type="domain" description="Peptidase M48" evidence="9">
    <location>
        <begin position="65"/>
        <end position="258"/>
    </location>
</feature>
<dbReference type="Pfam" id="PF01435">
    <property type="entry name" value="Peptidase_M48"/>
    <property type="match status" value="1"/>
</dbReference>
<evidence type="ECO:0000256" key="1">
    <source>
        <dbReference type="ARBA" id="ARBA00001947"/>
    </source>
</evidence>
<evidence type="ECO:0000256" key="8">
    <source>
        <dbReference type="SAM" id="SignalP"/>
    </source>
</evidence>
<comment type="cofactor">
    <cofactor evidence="1">
        <name>Zn(2+)</name>
        <dbReference type="ChEBI" id="CHEBI:29105"/>
    </cofactor>
</comment>
<dbReference type="GO" id="GO:0004222">
    <property type="term" value="F:metalloendopeptidase activity"/>
    <property type="evidence" value="ECO:0007669"/>
    <property type="project" value="InterPro"/>
</dbReference>
<keyword evidence="2 10" id="KW-0645">Protease</keyword>
<dbReference type="PANTHER" id="PTHR22726:SF24">
    <property type="entry name" value="M48 FAMILY METALLOPEPTIDASE"/>
    <property type="match status" value="1"/>
</dbReference>
<sequence>MKHPTWLAAVAALALAAPAMAQSSGGTIAVPGPQSISAADKQTGAQADPDLTAEYGGPYSGPQAQLVKQIGLKVAQQSGIAGVERDFSFKLLNSGVPNAFAVPGGYVYTTRGLLALMNNEAELAFVLGHETGHIAARHTDRRQKVTQRSVLLGTLGQTLLGAVLGNGALGQIGGQLGQVGIQRLVVGNVMSHSRQDEFEADDLGVVYARKAGYDATASSDILASLAAQTSLDARLTGQSRTTPGWAMSHPDPAARVARSLQRARQQTASGGLRNGDAFLLALNGMIYGDDPAQGVIEGQVFRYPADRIQFTAPVGYGMNNGAEAVTITPTTGQGGQASFTGGRFDGNLDALVTKGFAALTGQANARVNVTPQRTTINGMTAATATLGASSGNQAVDATVVAIAASANTAYTFTVIAPRGAGLGNLAPLVQSFRRMTAAEAAAVRPRVIQVVTVGKADTVGSLSARMAFDDAREDRFRVLNGIPAGVTTLPAGRRVKLVVWGAPGKY</sequence>
<accession>A0A7X1KCH1</accession>
<evidence type="ECO:0000256" key="5">
    <source>
        <dbReference type="ARBA" id="ARBA00022833"/>
    </source>
</evidence>
<evidence type="ECO:0000256" key="4">
    <source>
        <dbReference type="ARBA" id="ARBA00022801"/>
    </source>
</evidence>
<dbReference type="EMBL" id="JACLAU010000017">
    <property type="protein sequence ID" value="MBC2652264.1"/>
    <property type="molecule type" value="Genomic_DNA"/>
</dbReference>
<evidence type="ECO:0000313" key="10">
    <source>
        <dbReference type="EMBL" id="MBC2652264.1"/>
    </source>
</evidence>
<keyword evidence="3" id="KW-0479">Metal-binding</keyword>